<evidence type="ECO:0000256" key="4">
    <source>
        <dbReference type="ARBA" id="ARBA00022989"/>
    </source>
</evidence>
<dbReference type="FunFam" id="2.60.40.10:FF:000208">
    <property type="entry name" value="Butyrophilin subfamily 1 member A1"/>
    <property type="match status" value="1"/>
</dbReference>
<keyword evidence="10" id="KW-1185">Reference proteome</keyword>
<evidence type="ECO:0000256" key="7">
    <source>
        <dbReference type="SAM" id="MobiDB-lite"/>
    </source>
</evidence>
<evidence type="ECO:0000256" key="3">
    <source>
        <dbReference type="ARBA" id="ARBA00022729"/>
    </source>
</evidence>
<evidence type="ECO:0000313" key="10">
    <source>
        <dbReference type="Proteomes" id="UP000694393"/>
    </source>
</evidence>
<dbReference type="InterPro" id="IPR036179">
    <property type="entry name" value="Ig-like_dom_sf"/>
</dbReference>
<dbReference type="GO" id="GO:0050852">
    <property type="term" value="P:T cell receptor signaling pathway"/>
    <property type="evidence" value="ECO:0007669"/>
    <property type="project" value="TreeGrafter"/>
</dbReference>
<organism evidence="9 10">
    <name type="scientific">Pelusios castaneus</name>
    <name type="common">West African mud turtle</name>
    <dbReference type="NCBI Taxonomy" id="367368"/>
    <lineage>
        <taxon>Eukaryota</taxon>
        <taxon>Metazoa</taxon>
        <taxon>Chordata</taxon>
        <taxon>Craniata</taxon>
        <taxon>Vertebrata</taxon>
        <taxon>Euteleostomi</taxon>
        <taxon>Archelosauria</taxon>
        <taxon>Testudinata</taxon>
        <taxon>Testudines</taxon>
        <taxon>Pleurodira</taxon>
        <taxon>Pelomedusidae</taxon>
        <taxon>Pelusios</taxon>
    </lineage>
</organism>
<dbReference type="InterPro" id="IPR013783">
    <property type="entry name" value="Ig-like_fold"/>
</dbReference>
<protein>
    <recommendedName>
        <fullName evidence="8">Ig-like domain-containing protein</fullName>
    </recommendedName>
</protein>
<dbReference type="PANTHER" id="PTHR24100:SF149">
    <property type="entry name" value="BG-LIKE ANTIGEN 1-RELATED"/>
    <property type="match status" value="1"/>
</dbReference>
<sequence>KWCGWGEEEETYRAMAGKYRYTPLVWNGFTVIRPLNPLTAVVGQDIVLPCHLSPRMSATNMEVRWFRSKLLSFVHLYHGGKDQYEGQMPEYRGRTELLKAELTDGNVDLRILNIRPSDEGQYICFVQDGSFYDETVLELWVAGSAPLISIEGHEDGGLQVVCRSAGWYPEPEVLWKDLNGRHLPTASETKSQVENRLFIIETAVIVREQSSQRLSCYIRNTVLNQEKESAIGLIRGGSGRQWLTQVLHGEQLLAMGCFSRSSAEGTSSRLQWSGGTSCCQGSGSGC</sequence>
<dbReference type="InterPro" id="IPR053896">
    <property type="entry name" value="BTN3A2-like_Ig-C"/>
</dbReference>
<dbReference type="Proteomes" id="UP000694393">
    <property type="component" value="Unplaced"/>
</dbReference>
<dbReference type="SUPFAM" id="SSF48726">
    <property type="entry name" value="Immunoglobulin"/>
    <property type="match status" value="2"/>
</dbReference>
<evidence type="ECO:0000256" key="5">
    <source>
        <dbReference type="ARBA" id="ARBA00023136"/>
    </source>
</evidence>
<name>A0A8C8S9V3_9SAUR</name>
<dbReference type="Gene3D" id="2.60.40.10">
    <property type="entry name" value="Immunoglobulins"/>
    <property type="match status" value="2"/>
</dbReference>
<feature type="region of interest" description="Disordered" evidence="7">
    <location>
        <begin position="265"/>
        <end position="286"/>
    </location>
</feature>
<keyword evidence="5" id="KW-0472">Membrane</keyword>
<keyword evidence="2" id="KW-0812">Transmembrane</keyword>
<keyword evidence="4" id="KW-1133">Transmembrane helix</keyword>
<evidence type="ECO:0000259" key="8">
    <source>
        <dbReference type="PROSITE" id="PS50835"/>
    </source>
</evidence>
<dbReference type="SMART" id="SM00406">
    <property type="entry name" value="IGv"/>
    <property type="match status" value="1"/>
</dbReference>
<dbReference type="FunFam" id="2.60.40.10:FF:000088">
    <property type="entry name" value="Butyrophilin subfamily 1 member A1"/>
    <property type="match status" value="1"/>
</dbReference>
<dbReference type="InterPro" id="IPR013106">
    <property type="entry name" value="Ig_V-set"/>
</dbReference>
<dbReference type="GO" id="GO:0009897">
    <property type="term" value="C:external side of plasma membrane"/>
    <property type="evidence" value="ECO:0007669"/>
    <property type="project" value="TreeGrafter"/>
</dbReference>
<feature type="domain" description="Ig-like" evidence="8">
    <location>
        <begin position="23"/>
        <end position="138"/>
    </location>
</feature>
<keyword evidence="3" id="KW-0732">Signal</keyword>
<feature type="compositionally biased region" description="Low complexity" evidence="7">
    <location>
        <begin position="273"/>
        <end position="286"/>
    </location>
</feature>
<evidence type="ECO:0000256" key="1">
    <source>
        <dbReference type="ARBA" id="ARBA00004370"/>
    </source>
</evidence>
<dbReference type="Pfam" id="PF07686">
    <property type="entry name" value="V-set"/>
    <property type="match status" value="1"/>
</dbReference>
<dbReference type="CDD" id="cd05713">
    <property type="entry name" value="IgV_MOG_like"/>
    <property type="match status" value="1"/>
</dbReference>
<evidence type="ECO:0000256" key="2">
    <source>
        <dbReference type="ARBA" id="ARBA00022692"/>
    </source>
</evidence>
<proteinExistence type="predicted"/>
<dbReference type="SMART" id="SM00409">
    <property type="entry name" value="IG"/>
    <property type="match status" value="1"/>
</dbReference>
<evidence type="ECO:0000313" key="9">
    <source>
        <dbReference type="Ensembl" id="ENSPCEP00000016629.1"/>
    </source>
</evidence>
<reference evidence="9" key="2">
    <citation type="submission" date="2025-09" db="UniProtKB">
        <authorList>
            <consortium name="Ensembl"/>
        </authorList>
    </citation>
    <scope>IDENTIFICATION</scope>
</reference>
<dbReference type="GO" id="GO:0005102">
    <property type="term" value="F:signaling receptor binding"/>
    <property type="evidence" value="ECO:0007669"/>
    <property type="project" value="TreeGrafter"/>
</dbReference>
<feature type="domain" description="Ig-like" evidence="8">
    <location>
        <begin position="146"/>
        <end position="232"/>
    </location>
</feature>
<evidence type="ECO:0000256" key="6">
    <source>
        <dbReference type="ARBA" id="ARBA00023319"/>
    </source>
</evidence>
<dbReference type="AlphaFoldDB" id="A0A8C8S9V3"/>
<dbReference type="PROSITE" id="PS50835">
    <property type="entry name" value="IG_LIKE"/>
    <property type="match status" value="2"/>
</dbReference>
<dbReference type="InterPro" id="IPR003599">
    <property type="entry name" value="Ig_sub"/>
</dbReference>
<comment type="subcellular location">
    <subcellularLocation>
        <location evidence="1">Membrane</location>
    </subcellularLocation>
</comment>
<dbReference type="PANTHER" id="PTHR24100">
    <property type="entry name" value="BUTYROPHILIN"/>
    <property type="match status" value="1"/>
</dbReference>
<keyword evidence="6" id="KW-0393">Immunoglobulin domain</keyword>
<accession>A0A8C8S9V3</accession>
<reference evidence="9" key="1">
    <citation type="submission" date="2025-08" db="UniProtKB">
        <authorList>
            <consortium name="Ensembl"/>
        </authorList>
    </citation>
    <scope>IDENTIFICATION</scope>
</reference>
<dbReference type="GO" id="GO:0001817">
    <property type="term" value="P:regulation of cytokine production"/>
    <property type="evidence" value="ECO:0007669"/>
    <property type="project" value="TreeGrafter"/>
</dbReference>
<dbReference type="Pfam" id="PF22705">
    <property type="entry name" value="C2-set_3"/>
    <property type="match status" value="1"/>
</dbReference>
<dbReference type="InterPro" id="IPR007110">
    <property type="entry name" value="Ig-like_dom"/>
</dbReference>
<dbReference type="InterPro" id="IPR050504">
    <property type="entry name" value="IgSF_BTN/MOG"/>
</dbReference>
<dbReference type="Ensembl" id="ENSPCET00000017213.1">
    <property type="protein sequence ID" value="ENSPCEP00000016629.1"/>
    <property type="gene ID" value="ENSPCEG00000013045.1"/>
</dbReference>